<sequence length="401" mass="44929">MNLYPLVTYEFGCFSGPVFIYSTGSIQFLCITDPEKAKEISLCTSLDLGKPSYLSTERGPLLGKGVLSSNGTYWVHQRKIIAPEFYLDKIKVMVNLMVESTTEMLKSWERKALSCGENVEISIDEDMRALSADIISRASFGSNYTEGERIFSKLRTLQNVMSSSKVGVPGLRHIPNAHNRKVWRLEKEIETEILNIVQARSGSKCERNLLKALLEAANILKENGDLPEDIDSNKFIVDNCKNIYFAGHETTAISASWCLLLLAAHPDWQVCAREEVIQICGDNIPDADMLRRMKVLTMIPIPVLHQHPELWGSDVKEFNPARFEGGTAKACKSPQAYMPFGVGTRTCVGQHFAMMELKIMLSLILSNFSLSLAPSYNHCPAFKFVVQPGYGVHLNIKHLFE</sequence>
<evidence type="ECO:0000256" key="10">
    <source>
        <dbReference type="ARBA" id="ARBA00023136"/>
    </source>
</evidence>
<evidence type="ECO:0000313" key="14">
    <source>
        <dbReference type="Proteomes" id="UP001454036"/>
    </source>
</evidence>
<evidence type="ECO:0000256" key="5">
    <source>
        <dbReference type="ARBA" id="ARBA00022723"/>
    </source>
</evidence>
<comment type="subcellular location">
    <subcellularLocation>
        <location evidence="1">Membrane</location>
    </subcellularLocation>
</comment>
<dbReference type="EMBL" id="BAABME010008813">
    <property type="protein sequence ID" value="GAA0173892.1"/>
    <property type="molecule type" value="Genomic_DNA"/>
</dbReference>
<evidence type="ECO:0000256" key="8">
    <source>
        <dbReference type="ARBA" id="ARBA00023004"/>
    </source>
</evidence>
<keyword evidence="7 12" id="KW-0560">Oxidoreductase</keyword>
<evidence type="ECO:0000313" key="13">
    <source>
        <dbReference type="EMBL" id="GAA0173892.1"/>
    </source>
</evidence>
<dbReference type="PANTHER" id="PTHR24282:SF260">
    <property type="entry name" value="CYTOCHROME P450 714C2-LIKE"/>
    <property type="match status" value="1"/>
</dbReference>
<organism evidence="13 14">
    <name type="scientific">Lithospermum erythrorhizon</name>
    <name type="common">Purple gromwell</name>
    <name type="synonym">Lithospermum officinale var. erythrorhizon</name>
    <dbReference type="NCBI Taxonomy" id="34254"/>
    <lineage>
        <taxon>Eukaryota</taxon>
        <taxon>Viridiplantae</taxon>
        <taxon>Streptophyta</taxon>
        <taxon>Embryophyta</taxon>
        <taxon>Tracheophyta</taxon>
        <taxon>Spermatophyta</taxon>
        <taxon>Magnoliopsida</taxon>
        <taxon>eudicotyledons</taxon>
        <taxon>Gunneridae</taxon>
        <taxon>Pentapetalae</taxon>
        <taxon>asterids</taxon>
        <taxon>lamiids</taxon>
        <taxon>Boraginales</taxon>
        <taxon>Boraginaceae</taxon>
        <taxon>Boraginoideae</taxon>
        <taxon>Lithospermeae</taxon>
        <taxon>Lithospermum</taxon>
    </lineage>
</organism>
<dbReference type="GO" id="GO:0004497">
    <property type="term" value="F:monooxygenase activity"/>
    <property type="evidence" value="ECO:0007669"/>
    <property type="project" value="UniProtKB-KW"/>
</dbReference>
<gene>
    <name evidence="13" type="ORF">LIER_27400</name>
</gene>
<keyword evidence="8 11" id="KW-0408">Iron</keyword>
<feature type="binding site" description="axial binding residue" evidence="11">
    <location>
        <position position="347"/>
    </location>
    <ligand>
        <name>heme</name>
        <dbReference type="ChEBI" id="CHEBI:30413"/>
    </ligand>
    <ligandPart>
        <name>Fe</name>
        <dbReference type="ChEBI" id="CHEBI:18248"/>
    </ligandPart>
</feature>
<comment type="caution">
    <text evidence="13">The sequence shown here is derived from an EMBL/GenBank/DDBJ whole genome shotgun (WGS) entry which is preliminary data.</text>
</comment>
<protein>
    <submittedName>
        <fullName evidence="13">Oxygenase</fullName>
    </submittedName>
</protein>
<dbReference type="Gene3D" id="1.10.630.10">
    <property type="entry name" value="Cytochrome P450"/>
    <property type="match status" value="2"/>
</dbReference>
<evidence type="ECO:0000256" key="11">
    <source>
        <dbReference type="PIRSR" id="PIRSR602401-1"/>
    </source>
</evidence>
<dbReference type="GO" id="GO:0020037">
    <property type="term" value="F:heme binding"/>
    <property type="evidence" value="ECO:0007669"/>
    <property type="project" value="InterPro"/>
</dbReference>
<evidence type="ECO:0000256" key="2">
    <source>
        <dbReference type="ARBA" id="ARBA00010617"/>
    </source>
</evidence>
<dbReference type="PRINTS" id="PR00385">
    <property type="entry name" value="P450"/>
</dbReference>
<keyword evidence="10" id="KW-0472">Membrane</keyword>
<dbReference type="InterPro" id="IPR017972">
    <property type="entry name" value="Cyt_P450_CS"/>
</dbReference>
<dbReference type="GO" id="GO:0016705">
    <property type="term" value="F:oxidoreductase activity, acting on paired donors, with incorporation or reduction of molecular oxygen"/>
    <property type="evidence" value="ECO:0007669"/>
    <property type="project" value="InterPro"/>
</dbReference>
<evidence type="ECO:0000256" key="9">
    <source>
        <dbReference type="ARBA" id="ARBA00023033"/>
    </source>
</evidence>
<keyword evidence="14" id="KW-1185">Reference proteome</keyword>
<dbReference type="GO" id="GO:0005506">
    <property type="term" value="F:iron ion binding"/>
    <property type="evidence" value="ECO:0007669"/>
    <property type="project" value="InterPro"/>
</dbReference>
<dbReference type="PRINTS" id="PR00463">
    <property type="entry name" value="EP450I"/>
</dbReference>
<keyword evidence="9 12" id="KW-0503">Monooxygenase</keyword>
<name>A0AAV3RHV9_LITER</name>
<evidence type="ECO:0000256" key="6">
    <source>
        <dbReference type="ARBA" id="ARBA00022989"/>
    </source>
</evidence>
<dbReference type="InterPro" id="IPR002401">
    <property type="entry name" value="Cyt_P450_E_grp-I"/>
</dbReference>
<reference evidence="13 14" key="1">
    <citation type="submission" date="2024-01" db="EMBL/GenBank/DDBJ databases">
        <title>The complete chloroplast genome sequence of Lithospermum erythrorhizon: insights into the phylogenetic relationship among Boraginaceae species and the maternal lineages of purple gromwells.</title>
        <authorList>
            <person name="Okada T."/>
            <person name="Watanabe K."/>
        </authorList>
    </citation>
    <scope>NUCLEOTIDE SEQUENCE [LARGE SCALE GENOMIC DNA]</scope>
</reference>
<evidence type="ECO:0000256" key="7">
    <source>
        <dbReference type="ARBA" id="ARBA00023002"/>
    </source>
</evidence>
<evidence type="ECO:0000256" key="3">
    <source>
        <dbReference type="ARBA" id="ARBA00022617"/>
    </source>
</evidence>
<dbReference type="PROSITE" id="PS00086">
    <property type="entry name" value="CYTOCHROME_P450"/>
    <property type="match status" value="1"/>
</dbReference>
<keyword evidence="4" id="KW-0812">Transmembrane</keyword>
<dbReference type="Proteomes" id="UP001454036">
    <property type="component" value="Unassembled WGS sequence"/>
</dbReference>
<dbReference type="PANTHER" id="PTHR24282">
    <property type="entry name" value="CYTOCHROME P450 FAMILY MEMBER"/>
    <property type="match status" value="1"/>
</dbReference>
<evidence type="ECO:0000256" key="12">
    <source>
        <dbReference type="RuleBase" id="RU000461"/>
    </source>
</evidence>
<keyword evidence="5 11" id="KW-0479">Metal-binding</keyword>
<dbReference type="InterPro" id="IPR001128">
    <property type="entry name" value="Cyt_P450"/>
</dbReference>
<accession>A0AAV3RHV9</accession>
<keyword evidence="6" id="KW-1133">Transmembrane helix</keyword>
<evidence type="ECO:0000256" key="4">
    <source>
        <dbReference type="ARBA" id="ARBA00022692"/>
    </source>
</evidence>
<comment type="similarity">
    <text evidence="2 12">Belongs to the cytochrome P450 family.</text>
</comment>
<keyword evidence="3 11" id="KW-0349">Heme</keyword>
<evidence type="ECO:0000256" key="1">
    <source>
        <dbReference type="ARBA" id="ARBA00004370"/>
    </source>
</evidence>
<dbReference type="InterPro" id="IPR050665">
    <property type="entry name" value="Cytochrome_P450_Monooxygen"/>
</dbReference>
<dbReference type="InterPro" id="IPR036396">
    <property type="entry name" value="Cyt_P450_sf"/>
</dbReference>
<dbReference type="GO" id="GO:0016020">
    <property type="term" value="C:membrane"/>
    <property type="evidence" value="ECO:0007669"/>
    <property type="project" value="UniProtKB-SubCell"/>
</dbReference>
<comment type="cofactor">
    <cofactor evidence="11">
        <name>heme</name>
        <dbReference type="ChEBI" id="CHEBI:30413"/>
    </cofactor>
</comment>
<dbReference type="SUPFAM" id="SSF48264">
    <property type="entry name" value="Cytochrome P450"/>
    <property type="match status" value="1"/>
</dbReference>
<proteinExistence type="inferred from homology"/>
<dbReference type="AlphaFoldDB" id="A0AAV3RHV9"/>
<dbReference type="Pfam" id="PF00067">
    <property type="entry name" value="p450"/>
    <property type="match status" value="1"/>
</dbReference>